<dbReference type="PROSITE" id="PS00394">
    <property type="entry name" value="DNA_PHOTOLYASES_1_1"/>
    <property type="match status" value="1"/>
</dbReference>
<dbReference type="InterPro" id="IPR036155">
    <property type="entry name" value="Crypto/Photolyase_N_sf"/>
</dbReference>
<keyword evidence="3 6" id="KW-0285">Flavoprotein</keyword>
<dbReference type="SUPFAM" id="SSF52425">
    <property type="entry name" value="Cryptochrome/photolyase, N-terminal domain"/>
    <property type="match status" value="1"/>
</dbReference>
<evidence type="ECO:0000313" key="9">
    <source>
        <dbReference type="EMBL" id="EFP96854.1"/>
    </source>
</evidence>
<dbReference type="GO" id="GO:0006950">
    <property type="term" value="P:response to stress"/>
    <property type="evidence" value="ECO:0007669"/>
    <property type="project" value="UniProtKB-ARBA"/>
</dbReference>
<dbReference type="Gene3D" id="3.40.50.620">
    <property type="entry name" value="HUPs"/>
    <property type="match status" value="1"/>
</dbReference>
<comment type="cofactor">
    <cofactor evidence="6">
        <name>FAD</name>
        <dbReference type="ChEBI" id="CHEBI:57692"/>
    </cofactor>
    <text evidence="6">Binds 1 FAD per subunit.</text>
</comment>
<proteinExistence type="inferred from homology"/>
<dbReference type="GO" id="GO:0003677">
    <property type="term" value="F:DNA binding"/>
    <property type="evidence" value="ECO:0007669"/>
    <property type="project" value="TreeGrafter"/>
</dbReference>
<sequence length="487" mass="57180">MKKINLLWLKRDLRLTDHEALYAATQSGRPTLIFYLFEPFLLDNPHYSERHWRFVYQSLVDMNRRLEPLNRSITIATTDIFHFLEAVCSTYDVEMLYSYQEIGLKVTFNRDLEVAQYCKQHTIAWQEFPTGAVIRGARSRDKWDKNWAKTMRSPLATVHLKKEHLLPYSEKTLSLPCHIPNAWRSKTQGMQTGGSDLAWKTLDDFFERRGKNYYKSLSSPTLSRKACSRLSPYLAWGNISLREVYQRVLEHWNTKGFRRSLTALSSRLHWHCHFIQKFESECDMEFRCLNRAYEPLLSSSSSTEFDKLQAWKSGQTGVPLVDACMRCLHHTGYINFRMRAMLVSFLTHHMGFDWRYGVEHLASLFLDFEPGIHYAQFQMQAGVTGINTIRIYNPIKQAQEHDPDGQFILRWVPELKGIPIPLLYSPSQITPMEAVLYDLDSESVYLNPIIDIEHAGRLARDRLWTWKKRDDVYRESKRVLAIHVRKG</sequence>
<dbReference type="STRING" id="796620.VIBC2010_07789"/>
<evidence type="ECO:0000313" key="10">
    <source>
        <dbReference type="Proteomes" id="UP000002943"/>
    </source>
</evidence>
<dbReference type="InterPro" id="IPR014729">
    <property type="entry name" value="Rossmann-like_a/b/a_fold"/>
</dbReference>
<organism evidence="9 10">
    <name type="scientific">Vibrio caribbeanicus ATCC BAA-2122</name>
    <dbReference type="NCBI Taxonomy" id="796620"/>
    <lineage>
        <taxon>Bacteria</taxon>
        <taxon>Pseudomonadati</taxon>
        <taxon>Pseudomonadota</taxon>
        <taxon>Gammaproteobacteria</taxon>
        <taxon>Vibrionales</taxon>
        <taxon>Vibrionaceae</taxon>
        <taxon>Vibrio</taxon>
    </lineage>
</organism>
<dbReference type="Pfam" id="PF00875">
    <property type="entry name" value="DNA_photolyase"/>
    <property type="match status" value="1"/>
</dbReference>
<feature type="binding site" evidence="6">
    <location>
        <position position="213"/>
    </location>
    <ligand>
        <name>FAD</name>
        <dbReference type="ChEBI" id="CHEBI:57692"/>
    </ligand>
</feature>
<dbReference type="Pfam" id="PF03441">
    <property type="entry name" value="FAD_binding_7"/>
    <property type="match status" value="1"/>
</dbReference>
<dbReference type="OrthoDB" id="9772484at2"/>
<keyword evidence="4 6" id="KW-0274">FAD</keyword>
<gene>
    <name evidence="9" type="ORF">VIBC2010_07789</name>
</gene>
<keyword evidence="5 7" id="KW-0157">Chromophore</keyword>
<evidence type="ECO:0000256" key="5">
    <source>
        <dbReference type="ARBA" id="ARBA00022991"/>
    </source>
</evidence>
<dbReference type="SUPFAM" id="SSF48173">
    <property type="entry name" value="Cryptochrome/photolyase FAD-binding domain"/>
    <property type="match status" value="1"/>
</dbReference>
<evidence type="ECO:0000259" key="8">
    <source>
        <dbReference type="PROSITE" id="PS51645"/>
    </source>
</evidence>
<comment type="cofactor">
    <cofactor evidence="1">
        <name>(6R)-5,10-methylene-5,6,7,8-tetrahydrofolate</name>
        <dbReference type="ChEBI" id="CHEBI:15636"/>
    </cofactor>
</comment>
<dbReference type="GO" id="GO:0009416">
    <property type="term" value="P:response to light stimulus"/>
    <property type="evidence" value="ECO:0007669"/>
    <property type="project" value="TreeGrafter"/>
</dbReference>
<evidence type="ECO:0000256" key="2">
    <source>
        <dbReference type="ARBA" id="ARBA00005862"/>
    </source>
</evidence>
<comment type="similarity">
    <text evidence="7">Belongs to the DNA photolyase family.</text>
</comment>
<dbReference type="Proteomes" id="UP000002943">
    <property type="component" value="Unassembled WGS sequence"/>
</dbReference>
<dbReference type="eggNOG" id="COG0415">
    <property type="taxonomic scope" value="Bacteria"/>
</dbReference>
<evidence type="ECO:0000256" key="4">
    <source>
        <dbReference type="ARBA" id="ARBA00022827"/>
    </source>
</evidence>
<dbReference type="InterPro" id="IPR006050">
    <property type="entry name" value="DNA_photolyase_N"/>
</dbReference>
<protein>
    <submittedName>
        <fullName evidence="9">Deoxyribodipyrimidine photolyase</fullName>
    </submittedName>
</protein>
<dbReference type="InterPro" id="IPR018394">
    <property type="entry name" value="DNA_photolyase_1_CS_C"/>
</dbReference>
<evidence type="ECO:0000256" key="1">
    <source>
        <dbReference type="ARBA" id="ARBA00001932"/>
    </source>
</evidence>
<dbReference type="Gene3D" id="1.25.40.80">
    <property type="match status" value="1"/>
</dbReference>
<dbReference type="Gene3D" id="1.10.579.10">
    <property type="entry name" value="DNA Cyclobutane Dipyrimidine Photolyase, subunit A, domain 3"/>
    <property type="match status" value="1"/>
</dbReference>
<dbReference type="EMBL" id="AEIU01000069">
    <property type="protein sequence ID" value="EFP96854.1"/>
    <property type="molecule type" value="Genomic_DNA"/>
</dbReference>
<keyword evidence="9" id="KW-0456">Lyase</keyword>
<dbReference type="InterPro" id="IPR036134">
    <property type="entry name" value="Crypto/Photolyase_FAD-like_sf"/>
</dbReference>
<dbReference type="PANTHER" id="PTHR11455:SF9">
    <property type="entry name" value="CRYPTOCHROME CIRCADIAN CLOCK 5 ISOFORM X1"/>
    <property type="match status" value="1"/>
</dbReference>
<accession>E3BJT5</accession>
<dbReference type="RefSeq" id="WP_009601289.1">
    <property type="nucleotide sequence ID" value="NZ_AEIU01000069.1"/>
</dbReference>
<dbReference type="GO" id="GO:0003904">
    <property type="term" value="F:deoxyribodipyrimidine photo-lyase activity"/>
    <property type="evidence" value="ECO:0007669"/>
    <property type="project" value="TreeGrafter"/>
</dbReference>
<dbReference type="PROSITE" id="PS51645">
    <property type="entry name" value="PHR_CRY_ALPHA_BETA"/>
    <property type="match status" value="1"/>
</dbReference>
<evidence type="ECO:0000256" key="7">
    <source>
        <dbReference type="RuleBase" id="RU004182"/>
    </source>
</evidence>
<dbReference type="PANTHER" id="PTHR11455">
    <property type="entry name" value="CRYPTOCHROME"/>
    <property type="match status" value="1"/>
</dbReference>
<dbReference type="InterPro" id="IPR002081">
    <property type="entry name" value="Cryptochrome/DNA_photolyase_1"/>
</dbReference>
<comment type="caution">
    <text evidence="9">The sequence shown here is derived from an EMBL/GenBank/DDBJ whole genome shotgun (WGS) entry which is preliminary data.</text>
</comment>
<comment type="similarity">
    <text evidence="2">Belongs to the DNA photolyase class-1 family.</text>
</comment>
<keyword evidence="10" id="KW-1185">Reference proteome</keyword>
<evidence type="ECO:0000256" key="6">
    <source>
        <dbReference type="PIRSR" id="PIRSR602081-1"/>
    </source>
</evidence>
<feature type="domain" description="Photolyase/cryptochrome alpha/beta" evidence="8">
    <location>
        <begin position="3"/>
        <end position="133"/>
    </location>
</feature>
<dbReference type="InterPro" id="IPR005101">
    <property type="entry name" value="Cryptochr/Photolyase_FAD-bd"/>
</dbReference>
<dbReference type="AlphaFoldDB" id="E3BJT5"/>
<evidence type="ECO:0000256" key="3">
    <source>
        <dbReference type="ARBA" id="ARBA00022630"/>
    </source>
</evidence>
<dbReference type="GO" id="GO:0006139">
    <property type="term" value="P:nucleobase-containing compound metabolic process"/>
    <property type="evidence" value="ECO:0007669"/>
    <property type="project" value="UniProtKB-ARBA"/>
</dbReference>
<reference evidence="9 10" key="1">
    <citation type="journal article" date="2012" name="Int. J. Syst. Evol. Microbiol.">
        <title>Vibrio caribbeanicus sp. nov., isolated from the marine sponge Scleritoderma cyanea.</title>
        <authorList>
            <person name="Hoffmann M."/>
            <person name="Monday S.R."/>
            <person name="Allard M.W."/>
            <person name="Strain E.A."/>
            <person name="Whittaker P."/>
            <person name="Naum M."/>
            <person name="McCarthy P.J."/>
            <person name="Lopez J.V."/>
            <person name="Fischer M."/>
            <person name="Brown E.W."/>
        </authorList>
    </citation>
    <scope>NUCLEOTIDE SEQUENCE [LARGE SCALE GENOMIC DNA]</scope>
    <source>
        <strain evidence="9 10">ATCC BAA-2122</strain>
    </source>
</reference>
<dbReference type="GO" id="GO:0071949">
    <property type="term" value="F:FAD binding"/>
    <property type="evidence" value="ECO:0007669"/>
    <property type="project" value="TreeGrafter"/>
</dbReference>
<name>E3BJT5_9VIBR</name>
<dbReference type="PRINTS" id="PR00147">
    <property type="entry name" value="DNAPHOTLYASE"/>
</dbReference>